<dbReference type="PANTHER" id="PTHR35617:SF3">
    <property type="entry name" value="CORE-BINDING (CB) DOMAIN-CONTAINING PROTEIN"/>
    <property type="match status" value="1"/>
</dbReference>
<dbReference type="AlphaFoldDB" id="A0AAV7K131"/>
<evidence type="ECO:0008006" key="3">
    <source>
        <dbReference type="Google" id="ProtNLM"/>
    </source>
</evidence>
<organism evidence="1 2">
    <name type="scientific">Oopsacas minuta</name>
    <dbReference type="NCBI Taxonomy" id="111878"/>
    <lineage>
        <taxon>Eukaryota</taxon>
        <taxon>Metazoa</taxon>
        <taxon>Porifera</taxon>
        <taxon>Hexactinellida</taxon>
        <taxon>Hexasterophora</taxon>
        <taxon>Lyssacinosida</taxon>
        <taxon>Leucopsacidae</taxon>
        <taxon>Oopsacas</taxon>
    </lineage>
</organism>
<gene>
    <name evidence="1" type="ORF">LOD99_1047</name>
</gene>
<dbReference type="EMBL" id="JAKMXF010000222">
    <property type="protein sequence ID" value="KAI6654653.1"/>
    <property type="molecule type" value="Genomic_DNA"/>
</dbReference>
<keyword evidence="2" id="KW-1185">Reference proteome</keyword>
<sequence length="143" mass="16208">MKPTHIHKFTANDRLYPLLALREYLSATFTIGQGNTSLFMTTVKPHKPTSSSTISSRWVKTTMGLAGIDISTYKAHSTRFALHPKLHKPELILKVADWPNAQTFQSFYHRKLYNTAENVHSQPTKSFTTTVLSQISLSDEDQD</sequence>
<reference evidence="1 2" key="1">
    <citation type="journal article" date="2023" name="BMC Biol.">
        <title>The compact genome of the sponge Oopsacas minuta (Hexactinellida) is lacking key metazoan core genes.</title>
        <authorList>
            <person name="Santini S."/>
            <person name="Schenkelaars Q."/>
            <person name="Jourda C."/>
            <person name="Duchesne M."/>
            <person name="Belahbib H."/>
            <person name="Rocher C."/>
            <person name="Selva M."/>
            <person name="Riesgo A."/>
            <person name="Vervoort M."/>
            <person name="Leys S.P."/>
            <person name="Kodjabachian L."/>
            <person name="Le Bivic A."/>
            <person name="Borchiellini C."/>
            <person name="Claverie J.M."/>
            <person name="Renard E."/>
        </authorList>
    </citation>
    <scope>NUCLEOTIDE SEQUENCE [LARGE SCALE GENOMIC DNA]</scope>
    <source>
        <strain evidence="1">SPO-2</strain>
    </source>
</reference>
<comment type="caution">
    <text evidence="1">The sequence shown here is derived from an EMBL/GenBank/DDBJ whole genome shotgun (WGS) entry which is preliminary data.</text>
</comment>
<accession>A0AAV7K131</accession>
<name>A0AAV7K131_9METZ</name>
<dbReference type="PANTHER" id="PTHR35617">
    <property type="entry name" value="PHAGE_INTEGRASE DOMAIN-CONTAINING PROTEIN"/>
    <property type="match status" value="1"/>
</dbReference>
<dbReference type="Proteomes" id="UP001165289">
    <property type="component" value="Unassembled WGS sequence"/>
</dbReference>
<protein>
    <recommendedName>
        <fullName evidence="3">Tyr recombinase domain-containing protein</fullName>
    </recommendedName>
</protein>
<evidence type="ECO:0000313" key="1">
    <source>
        <dbReference type="EMBL" id="KAI6654653.1"/>
    </source>
</evidence>
<proteinExistence type="predicted"/>
<evidence type="ECO:0000313" key="2">
    <source>
        <dbReference type="Proteomes" id="UP001165289"/>
    </source>
</evidence>